<dbReference type="Proteomes" id="UP000471147">
    <property type="component" value="Unassembled WGS sequence"/>
</dbReference>
<evidence type="ECO:0000313" key="6">
    <source>
        <dbReference type="EMBL" id="MVZ96316.1"/>
    </source>
</evidence>
<comment type="similarity">
    <text evidence="2">Belongs to the MipA/OmpV family.</text>
</comment>
<sequence>MERIVNLACLWISRKQEHAMSFAFTLAKISVLTLVFSSVSLNAQAPETESSKADAPDRGVFAGDWLTIGIGGGYGPSYEGSDDYTLFPAPLAQGSVSGFDFGARGPGLYVDLVRDTNANGNVKFLAGPLVRVRTDRNNNIKDSVVRSLGKKDVAIEIGATAGVSFSKVLNRFDSLTLSTDIQWDVAEAHRGRLISPNISYSTPLSTAVFTSLSLSATHVDGNYADTYFSIDAAGSAASGLPTFDAKGGWKSYGASLLGGVDLSGDARDGGWGVFGLVSYSKLIGDAKRSPVTSIRGDADQWFLAGGISYTF</sequence>
<keyword evidence="4" id="KW-0472">Membrane</keyword>
<dbReference type="PANTHER" id="PTHR38776">
    <property type="entry name" value="MLTA-INTERACTING PROTEIN-RELATED"/>
    <property type="match status" value="1"/>
</dbReference>
<organism evidence="6 7">
    <name type="scientific">Sphingorhabdus profundilacus</name>
    <dbReference type="NCBI Taxonomy" id="2509718"/>
    <lineage>
        <taxon>Bacteria</taxon>
        <taxon>Pseudomonadati</taxon>
        <taxon>Pseudomonadota</taxon>
        <taxon>Alphaproteobacteria</taxon>
        <taxon>Sphingomonadales</taxon>
        <taxon>Sphingomonadaceae</taxon>
        <taxon>Sphingorhabdus</taxon>
    </lineage>
</organism>
<proteinExistence type="inferred from homology"/>
<evidence type="ECO:0000313" key="7">
    <source>
        <dbReference type="Proteomes" id="UP000471147"/>
    </source>
</evidence>
<dbReference type="EMBL" id="SDWJ01000001">
    <property type="protein sequence ID" value="MVZ96316.1"/>
    <property type="molecule type" value="Genomic_DNA"/>
</dbReference>
<evidence type="ECO:0000256" key="1">
    <source>
        <dbReference type="ARBA" id="ARBA00004442"/>
    </source>
</evidence>
<dbReference type="GO" id="GO:0009279">
    <property type="term" value="C:cell outer membrane"/>
    <property type="evidence" value="ECO:0007669"/>
    <property type="project" value="UniProtKB-SubCell"/>
</dbReference>
<name>A0A6I4LW67_9SPHN</name>
<evidence type="ECO:0000256" key="2">
    <source>
        <dbReference type="ARBA" id="ARBA00005722"/>
    </source>
</evidence>
<accession>A0A6I4LW67</accession>
<evidence type="ECO:0000256" key="4">
    <source>
        <dbReference type="ARBA" id="ARBA00023136"/>
    </source>
</evidence>
<keyword evidence="5" id="KW-0998">Cell outer membrane</keyword>
<dbReference type="InterPro" id="IPR010583">
    <property type="entry name" value="MipA"/>
</dbReference>
<protein>
    <submittedName>
        <fullName evidence="6">MipA/OmpV family protein</fullName>
    </submittedName>
</protein>
<gene>
    <name evidence="6" type="ORF">EUU23_01200</name>
</gene>
<evidence type="ECO:0000256" key="3">
    <source>
        <dbReference type="ARBA" id="ARBA00022729"/>
    </source>
</evidence>
<dbReference type="Pfam" id="PF06629">
    <property type="entry name" value="MipA"/>
    <property type="match status" value="1"/>
</dbReference>
<evidence type="ECO:0000256" key="5">
    <source>
        <dbReference type="ARBA" id="ARBA00023237"/>
    </source>
</evidence>
<comment type="caution">
    <text evidence="6">The sequence shown here is derived from an EMBL/GenBank/DDBJ whole genome shotgun (WGS) entry which is preliminary data.</text>
</comment>
<dbReference type="AlphaFoldDB" id="A0A6I4LW67"/>
<keyword evidence="3" id="KW-0732">Signal</keyword>
<keyword evidence="7" id="KW-1185">Reference proteome</keyword>
<reference evidence="6 7" key="1">
    <citation type="submission" date="2019-01" db="EMBL/GenBank/DDBJ databases">
        <title>Sphingorhabdus lacus sp.nov., isolated from an oligotrophic freshwater lake.</title>
        <authorList>
            <person name="Park M."/>
        </authorList>
    </citation>
    <scope>NUCLEOTIDE SEQUENCE [LARGE SCALE GENOMIC DNA]</scope>
    <source>
        <strain evidence="6 7">IMCC26285</strain>
    </source>
</reference>
<dbReference type="PANTHER" id="PTHR38776:SF1">
    <property type="entry name" value="MLTA-INTERACTING PROTEIN-RELATED"/>
    <property type="match status" value="1"/>
</dbReference>
<comment type="subcellular location">
    <subcellularLocation>
        <location evidence="1">Cell outer membrane</location>
    </subcellularLocation>
</comment>